<proteinExistence type="predicted"/>
<name>A0A226F3X5_FOLCA</name>
<accession>A0A226F3X5</accession>
<keyword evidence="4" id="KW-1185">Reference proteome</keyword>
<dbReference type="EMBL" id="LNIX01000001">
    <property type="protein sequence ID" value="OXA64485.1"/>
    <property type="molecule type" value="Genomic_DNA"/>
</dbReference>
<evidence type="ECO:0000313" key="4">
    <source>
        <dbReference type="Proteomes" id="UP000198287"/>
    </source>
</evidence>
<protein>
    <submittedName>
        <fullName evidence="3">Uncharacterized protein</fullName>
    </submittedName>
</protein>
<dbReference type="Proteomes" id="UP000198287">
    <property type="component" value="Unassembled WGS sequence"/>
</dbReference>
<evidence type="ECO:0000256" key="1">
    <source>
        <dbReference type="SAM" id="MobiDB-lite"/>
    </source>
</evidence>
<feature type="region of interest" description="Disordered" evidence="1">
    <location>
        <begin position="238"/>
        <end position="257"/>
    </location>
</feature>
<feature type="compositionally biased region" description="Basic and acidic residues" evidence="1">
    <location>
        <begin position="247"/>
        <end position="257"/>
    </location>
</feature>
<feature type="signal peptide" evidence="2">
    <location>
        <begin position="1"/>
        <end position="20"/>
    </location>
</feature>
<evidence type="ECO:0000313" key="3">
    <source>
        <dbReference type="EMBL" id="OXA64485.1"/>
    </source>
</evidence>
<sequence length="257" mass="28165">MKLATAVSILALVAMSSALGEIGSDLISTLRIVNKLCYFPGDHSDPIAKRFADCYNLIPADEKEIFTVCQWSTFGVDLDTEEHIDVACKNPLLLPEYAKCLKTSFNDDAKMDASVLTINRTRSNLLLVLLSPHRLLKFLLLVLPSLTPQIFSPRPPLSSLIPQIFSPPPPLPSLTPQIFSPRPPLSSLIPQIFSPPPPLPSLTPQIFNPRPPLSSLIPQLFSPPLLSPHFGAKTLATPPLYSSPSLKNEDEGQKSHH</sequence>
<evidence type="ECO:0000256" key="2">
    <source>
        <dbReference type="SAM" id="SignalP"/>
    </source>
</evidence>
<comment type="caution">
    <text evidence="3">The sequence shown here is derived from an EMBL/GenBank/DDBJ whole genome shotgun (WGS) entry which is preliminary data.</text>
</comment>
<feature type="chain" id="PRO_5013166756" evidence="2">
    <location>
        <begin position="21"/>
        <end position="257"/>
    </location>
</feature>
<dbReference type="AlphaFoldDB" id="A0A226F3X5"/>
<organism evidence="3 4">
    <name type="scientific">Folsomia candida</name>
    <name type="common">Springtail</name>
    <dbReference type="NCBI Taxonomy" id="158441"/>
    <lineage>
        <taxon>Eukaryota</taxon>
        <taxon>Metazoa</taxon>
        <taxon>Ecdysozoa</taxon>
        <taxon>Arthropoda</taxon>
        <taxon>Hexapoda</taxon>
        <taxon>Collembola</taxon>
        <taxon>Entomobryomorpha</taxon>
        <taxon>Isotomoidea</taxon>
        <taxon>Isotomidae</taxon>
        <taxon>Proisotominae</taxon>
        <taxon>Folsomia</taxon>
    </lineage>
</organism>
<gene>
    <name evidence="3" type="ORF">Fcan01_00091</name>
</gene>
<reference evidence="3 4" key="1">
    <citation type="submission" date="2015-12" db="EMBL/GenBank/DDBJ databases">
        <title>The genome of Folsomia candida.</title>
        <authorList>
            <person name="Faddeeva A."/>
            <person name="Derks M.F."/>
            <person name="Anvar Y."/>
            <person name="Smit S."/>
            <person name="Van Straalen N."/>
            <person name="Roelofs D."/>
        </authorList>
    </citation>
    <scope>NUCLEOTIDE SEQUENCE [LARGE SCALE GENOMIC DNA]</scope>
    <source>
        <strain evidence="3 4">VU population</strain>
        <tissue evidence="3">Whole body</tissue>
    </source>
</reference>
<keyword evidence="2" id="KW-0732">Signal</keyword>